<reference evidence="1 2" key="1">
    <citation type="submission" date="2024-06" db="EMBL/GenBank/DDBJ databases">
        <authorList>
            <person name="Kraege A."/>
            <person name="Thomma B."/>
        </authorList>
    </citation>
    <scope>NUCLEOTIDE SEQUENCE [LARGE SCALE GENOMIC DNA]</scope>
</reference>
<organism evidence="1 2">
    <name type="scientific">Coccomyxa viridis</name>
    <dbReference type="NCBI Taxonomy" id="1274662"/>
    <lineage>
        <taxon>Eukaryota</taxon>
        <taxon>Viridiplantae</taxon>
        <taxon>Chlorophyta</taxon>
        <taxon>core chlorophytes</taxon>
        <taxon>Trebouxiophyceae</taxon>
        <taxon>Trebouxiophyceae incertae sedis</taxon>
        <taxon>Coccomyxaceae</taxon>
        <taxon>Coccomyxa</taxon>
    </lineage>
</organism>
<dbReference type="InterPro" id="IPR021610">
    <property type="entry name" value="DUF3228"/>
</dbReference>
<gene>
    <name evidence="1" type="primary">g2510</name>
    <name evidence="1" type="ORF">VP750_LOCUS2142</name>
</gene>
<comment type="caution">
    <text evidence="1">The sequence shown here is derived from an EMBL/GenBank/DDBJ whole genome shotgun (WGS) entry which is preliminary data.</text>
</comment>
<dbReference type="Pfam" id="PF11539">
    <property type="entry name" value="DUF3228"/>
    <property type="match status" value="1"/>
</dbReference>
<protein>
    <submittedName>
        <fullName evidence="1">G2510 protein</fullName>
    </submittedName>
</protein>
<accession>A0ABP1FQR9</accession>
<evidence type="ECO:0000313" key="2">
    <source>
        <dbReference type="Proteomes" id="UP001497392"/>
    </source>
</evidence>
<dbReference type="PANTHER" id="PTHR38666">
    <property type="match status" value="1"/>
</dbReference>
<dbReference type="Gene3D" id="3.30.2310.50">
    <property type="entry name" value="Protein of unknown function (DUF3228), domain 1"/>
    <property type="match status" value="2"/>
</dbReference>
<dbReference type="Proteomes" id="UP001497392">
    <property type="component" value="Unassembled WGS sequence"/>
</dbReference>
<evidence type="ECO:0000313" key="1">
    <source>
        <dbReference type="EMBL" id="CAL5220483.1"/>
    </source>
</evidence>
<proteinExistence type="predicted"/>
<name>A0ABP1FQR9_9CHLO</name>
<dbReference type="EMBL" id="CAXHTA020000004">
    <property type="protein sequence ID" value="CAL5220483.1"/>
    <property type="molecule type" value="Genomic_DNA"/>
</dbReference>
<dbReference type="PANTHER" id="PTHR38666:SF2">
    <property type="entry name" value="FLAGELLAR ASSOCIATED PROTEIN"/>
    <property type="match status" value="1"/>
</dbReference>
<keyword evidence="2" id="KW-1185">Reference proteome</keyword>
<sequence length="207" mass="23247">MGDVFFLDEFAIRQWDDASYSGTRIRGDKQAFVDEIHKQHGQGAQLVDGYAPFCKHVFVRNFVGAKLGALQITDENKHLLQCGYSRRRPEELPVLTRWFAAEAVETPEAQYLDIILYSRDQLVKEHEAMPSKGKADALPHAPWGIISLKAQDEDHETPMQPITIMRNSLGTNEGGSGVLLDRQKYEESAAYWDQRAAILSGSKPSGE</sequence>